<evidence type="ECO:0000313" key="3">
    <source>
        <dbReference type="Proteomes" id="UP000749559"/>
    </source>
</evidence>
<evidence type="ECO:0000256" key="1">
    <source>
        <dbReference type="SAM" id="MobiDB-lite"/>
    </source>
</evidence>
<dbReference type="AlphaFoldDB" id="A0A8J1YC20"/>
<accession>A0A8J1YC20</accession>
<organism evidence="2 3">
    <name type="scientific">Owenia fusiformis</name>
    <name type="common">Polychaete worm</name>
    <dbReference type="NCBI Taxonomy" id="6347"/>
    <lineage>
        <taxon>Eukaryota</taxon>
        <taxon>Metazoa</taxon>
        <taxon>Spiralia</taxon>
        <taxon>Lophotrochozoa</taxon>
        <taxon>Annelida</taxon>
        <taxon>Polychaeta</taxon>
        <taxon>Sedentaria</taxon>
        <taxon>Canalipalpata</taxon>
        <taxon>Sabellida</taxon>
        <taxon>Oweniida</taxon>
        <taxon>Oweniidae</taxon>
        <taxon>Owenia</taxon>
    </lineage>
</organism>
<protein>
    <submittedName>
        <fullName evidence="2">Uncharacterized protein</fullName>
    </submittedName>
</protein>
<dbReference type="OrthoDB" id="6107996at2759"/>
<gene>
    <name evidence="2" type="ORF">OFUS_LOCUS24403</name>
</gene>
<dbReference type="Proteomes" id="UP000749559">
    <property type="component" value="Unassembled WGS sequence"/>
</dbReference>
<dbReference type="EMBL" id="CAIIXF020000012">
    <property type="protein sequence ID" value="CAH1800532.1"/>
    <property type="molecule type" value="Genomic_DNA"/>
</dbReference>
<feature type="compositionally biased region" description="Basic and acidic residues" evidence="1">
    <location>
        <begin position="119"/>
        <end position="132"/>
    </location>
</feature>
<feature type="compositionally biased region" description="Polar residues" evidence="1">
    <location>
        <begin position="135"/>
        <end position="144"/>
    </location>
</feature>
<proteinExistence type="predicted"/>
<reference evidence="2" key="1">
    <citation type="submission" date="2022-03" db="EMBL/GenBank/DDBJ databases">
        <authorList>
            <person name="Martin C."/>
        </authorList>
    </citation>
    <scope>NUCLEOTIDE SEQUENCE</scope>
</reference>
<comment type="caution">
    <text evidence="2">The sequence shown here is derived from an EMBL/GenBank/DDBJ whole genome shotgun (WGS) entry which is preliminary data.</text>
</comment>
<evidence type="ECO:0000313" key="2">
    <source>
        <dbReference type="EMBL" id="CAH1800532.1"/>
    </source>
</evidence>
<name>A0A8J1YC20_OWEFU</name>
<keyword evidence="3" id="KW-1185">Reference proteome</keyword>
<feature type="non-terminal residue" evidence="2">
    <location>
        <position position="1"/>
    </location>
</feature>
<sequence>YVKHQAMSSMYYRTQREAAKTKTYGHQKCNRAQIKAITERLTRHTVQTHNNHQEINNDLPSPPRPISAPCHKALRHKTIQPDNRRVDEDTLRRIMRRITQPTFSVLVAKGAIKAAPPQRKLERPRTAVERRKAMSSIQRPTTASSKKRLGSPWNYEDDYVSDHDSDYEYGEYNVRTREELEPMVDQWVTPIKSHGTPVCGRLGPTSAPNLYKDKTMPLVSGLVRTNRVDEITARLFTPTKSIPITRCRNSERSH</sequence>
<feature type="region of interest" description="Disordered" evidence="1">
    <location>
        <begin position="115"/>
        <end position="149"/>
    </location>
</feature>